<accession>A0A0E3PEC6</accession>
<dbReference type="Proteomes" id="UP000033092">
    <property type="component" value="Chromosome"/>
</dbReference>
<dbReference type="RefSeq" id="WP_148705523.1">
    <property type="nucleotide sequence ID" value="NZ_CP009507.1"/>
</dbReference>
<dbReference type="PATRIC" id="fig|1434119.4.peg.2924"/>
<dbReference type="AlphaFoldDB" id="A0A0E3PEC6"/>
<reference evidence="1 2" key="1">
    <citation type="submission" date="2014-07" db="EMBL/GenBank/DDBJ databases">
        <title>Methanogenic archaea and the global carbon cycle.</title>
        <authorList>
            <person name="Henriksen J.R."/>
            <person name="Luke J."/>
            <person name="Reinhart S."/>
            <person name="Benedict M.N."/>
            <person name="Youngblut N.D."/>
            <person name="Metcalf M.E."/>
            <person name="Whitaker R.J."/>
            <person name="Metcalf W.W."/>
        </authorList>
    </citation>
    <scope>NUCLEOTIDE SEQUENCE [LARGE SCALE GENOMIC DNA]</scope>
    <source>
        <strain evidence="1 2">HI350</strain>
    </source>
</reference>
<dbReference type="KEGG" id="msz:MSSIH_2237"/>
<dbReference type="HOGENOM" id="CLU_2802307_0_0_2"/>
<organism evidence="1 2">
    <name type="scientific">Methanosarcina siciliae HI350</name>
    <dbReference type="NCBI Taxonomy" id="1434119"/>
    <lineage>
        <taxon>Archaea</taxon>
        <taxon>Methanobacteriati</taxon>
        <taxon>Methanobacteriota</taxon>
        <taxon>Stenosarchaea group</taxon>
        <taxon>Methanomicrobia</taxon>
        <taxon>Methanosarcinales</taxon>
        <taxon>Methanosarcinaceae</taxon>
        <taxon>Methanosarcina</taxon>
    </lineage>
</organism>
<dbReference type="EMBL" id="CP009507">
    <property type="protein sequence ID" value="AKB32927.1"/>
    <property type="molecule type" value="Genomic_DNA"/>
</dbReference>
<evidence type="ECO:0000313" key="1">
    <source>
        <dbReference type="EMBL" id="AKB32927.1"/>
    </source>
</evidence>
<proteinExistence type="predicted"/>
<gene>
    <name evidence="1" type="ORF">MSSIH_2237</name>
</gene>
<dbReference type="GeneID" id="41606328"/>
<evidence type="ECO:0000313" key="2">
    <source>
        <dbReference type="Proteomes" id="UP000033092"/>
    </source>
</evidence>
<sequence length="67" mass="7402">MLDWLKNTKNKMPVADPAPIDCIVLAIWLKRLLLVNSPNLIFRVISPFIKIVSGTLLEMVDPGSAGN</sequence>
<name>A0A0E3PEC6_9EURY</name>
<protein>
    <submittedName>
        <fullName evidence="1">Uncharacterized protein</fullName>
    </submittedName>
</protein>